<reference evidence="2" key="1">
    <citation type="journal article" date="2020" name="Stud. Mycol.">
        <title>101 Dothideomycetes genomes: a test case for predicting lifestyles and emergence of pathogens.</title>
        <authorList>
            <person name="Haridas S."/>
            <person name="Albert R."/>
            <person name="Binder M."/>
            <person name="Bloem J."/>
            <person name="Labutti K."/>
            <person name="Salamov A."/>
            <person name="Andreopoulos B."/>
            <person name="Baker S."/>
            <person name="Barry K."/>
            <person name="Bills G."/>
            <person name="Bluhm B."/>
            <person name="Cannon C."/>
            <person name="Castanera R."/>
            <person name="Culley D."/>
            <person name="Daum C."/>
            <person name="Ezra D."/>
            <person name="Gonzalez J."/>
            <person name="Henrissat B."/>
            <person name="Kuo A."/>
            <person name="Liang C."/>
            <person name="Lipzen A."/>
            <person name="Lutzoni F."/>
            <person name="Magnuson J."/>
            <person name="Mondo S."/>
            <person name="Nolan M."/>
            <person name="Ohm R."/>
            <person name="Pangilinan J."/>
            <person name="Park H.-J."/>
            <person name="Ramirez L."/>
            <person name="Alfaro M."/>
            <person name="Sun H."/>
            <person name="Tritt A."/>
            <person name="Yoshinaga Y."/>
            <person name="Zwiers L.-H."/>
            <person name="Turgeon B."/>
            <person name="Goodwin S."/>
            <person name="Spatafora J."/>
            <person name="Crous P."/>
            <person name="Grigoriev I."/>
        </authorList>
    </citation>
    <scope>NUCLEOTIDE SEQUENCE</scope>
    <source>
        <strain evidence="2">CBS 122681</strain>
    </source>
</reference>
<evidence type="ECO:0000313" key="2">
    <source>
        <dbReference type="EMBL" id="KAF2656805.1"/>
    </source>
</evidence>
<gene>
    <name evidence="2" type="ORF">K491DRAFT_358670</name>
</gene>
<evidence type="ECO:0000313" key="3">
    <source>
        <dbReference type="Proteomes" id="UP000799324"/>
    </source>
</evidence>
<dbReference type="OrthoDB" id="5431248at2759"/>
<accession>A0A6A6T9Z7</accession>
<feature type="compositionally biased region" description="Low complexity" evidence="1">
    <location>
        <begin position="19"/>
        <end position="29"/>
    </location>
</feature>
<feature type="compositionally biased region" description="Polar residues" evidence="1">
    <location>
        <begin position="168"/>
        <end position="178"/>
    </location>
</feature>
<name>A0A6A6T9Z7_9PLEO</name>
<dbReference type="AlphaFoldDB" id="A0A6A6T9Z7"/>
<feature type="compositionally biased region" description="Polar residues" evidence="1">
    <location>
        <begin position="48"/>
        <end position="57"/>
    </location>
</feature>
<feature type="compositionally biased region" description="Low complexity" evidence="1">
    <location>
        <begin position="245"/>
        <end position="267"/>
    </location>
</feature>
<proteinExistence type="predicted"/>
<feature type="compositionally biased region" description="Low complexity" evidence="1">
    <location>
        <begin position="191"/>
        <end position="203"/>
    </location>
</feature>
<feature type="region of interest" description="Disordered" evidence="1">
    <location>
        <begin position="138"/>
        <end position="204"/>
    </location>
</feature>
<protein>
    <submittedName>
        <fullName evidence="2">Uncharacterized protein</fullName>
    </submittedName>
</protein>
<evidence type="ECO:0000256" key="1">
    <source>
        <dbReference type="SAM" id="MobiDB-lite"/>
    </source>
</evidence>
<feature type="region of interest" description="Disordered" evidence="1">
    <location>
        <begin position="1"/>
        <end position="122"/>
    </location>
</feature>
<sequence>MDLDDAVPPPIRRSSREALQLQESLQLSSDDSDDEAVPPPITRRRSASLGSPGTTPKHQAPPPVPNKSPLRPHTEPRQGSSRSARNFSHPFKERFAQSNPSPAPHRRPIKPIPYRNNARIPHSLRRWSSLETIESVNEAPSIHEDIPHRPSIESDSTSFSTVEEESSYRSGRSVASQTRSEETHSIRSIVTPTPSATGSSSGSMARPIMLHKYSSGSSILRRLKPNKFSEPLMLPQHLEIEKTVSFDQTSQRSNSSSSTMTISSGRPSEGGYGSSAASNRSTNSQDWKSSEFDTSSLTASELKKCKKKGINPALYAEMKAARKGKWVSPIGGNTIL</sequence>
<feature type="compositionally biased region" description="Polar residues" evidence="1">
    <location>
        <begin position="77"/>
        <end position="86"/>
    </location>
</feature>
<keyword evidence="3" id="KW-1185">Reference proteome</keyword>
<organism evidence="2 3">
    <name type="scientific">Lophiostoma macrostomum CBS 122681</name>
    <dbReference type="NCBI Taxonomy" id="1314788"/>
    <lineage>
        <taxon>Eukaryota</taxon>
        <taxon>Fungi</taxon>
        <taxon>Dikarya</taxon>
        <taxon>Ascomycota</taxon>
        <taxon>Pezizomycotina</taxon>
        <taxon>Dothideomycetes</taxon>
        <taxon>Pleosporomycetidae</taxon>
        <taxon>Pleosporales</taxon>
        <taxon>Lophiostomataceae</taxon>
        <taxon>Lophiostoma</taxon>
    </lineage>
</organism>
<feature type="compositionally biased region" description="Basic and acidic residues" evidence="1">
    <location>
        <begin position="141"/>
        <end position="152"/>
    </location>
</feature>
<dbReference type="EMBL" id="MU004332">
    <property type="protein sequence ID" value="KAF2656805.1"/>
    <property type="molecule type" value="Genomic_DNA"/>
</dbReference>
<feature type="region of interest" description="Disordered" evidence="1">
    <location>
        <begin position="243"/>
        <end position="293"/>
    </location>
</feature>
<feature type="compositionally biased region" description="Polar residues" evidence="1">
    <location>
        <begin position="275"/>
        <end position="293"/>
    </location>
</feature>
<dbReference type="Proteomes" id="UP000799324">
    <property type="component" value="Unassembled WGS sequence"/>
</dbReference>